<reference evidence="1" key="1">
    <citation type="submission" date="2018-02" db="EMBL/GenBank/DDBJ databases">
        <title>Rhizophora mucronata_Transcriptome.</title>
        <authorList>
            <person name="Meera S.P."/>
            <person name="Sreeshan A."/>
            <person name="Augustine A."/>
        </authorList>
    </citation>
    <scope>NUCLEOTIDE SEQUENCE</scope>
    <source>
        <tissue evidence="1">Leaf</tissue>
    </source>
</reference>
<name>A0A2P2QJ58_RHIMU</name>
<accession>A0A2P2QJ58</accession>
<proteinExistence type="predicted"/>
<protein>
    <submittedName>
        <fullName evidence="1">Uncharacterized protein</fullName>
    </submittedName>
</protein>
<dbReference type="EMBL" id="GGEC01086535">
    <property type="protein sequence ID" value="MBX67019.1"/>
    <property type="molecule type" value="Transcribed_RNA"/>
</dbReference>
<sequence length="19" mass="2166">MGQFIRQSSQMEVQLHSGC</sequence>
<dbReference type="AlphaFoldDB" id="A0A2P2QJ58"/>
<evidence type="ECO:0000313" key="1">
    <source>
        <dbReference type="EMBL" id="MBX67019.1"/>
    </source>
</evidence>
<organism evidence="1">
    <name type="scientific">Rhizophora mucronata</name>
    <name type="common">Asiatic mangrove</name>
    <dbReference type="NCBI Taxonomy" id="61149"/>
    <lineage>
        <taxon>Eukaryota</taxon>
        <taxon>Viridiplantae</taxon>
        <taxon>Streptophyta</taxon>
        <taxon>Embryophyta</taxon>
        <taxon>Tracheophyta</taxon>
        <taxon>Spermatophyta</taxon>
        <taxon>Magnoliopsida</taxon>
        <taxon>eudicotyledons</taxon>
        <taxon>Gunneridae</taxon>
        <taxon>Pentapetalae</taxon>
        <taxon>rosids</taxon>
        <taxon>fabids</taxon>
        <taxon>Malpighiales</taxon>
        <taxon>Rhizophoraceae</taxon>
        <taxon>Rhizophora</taxon>
    </lineage>
</organism>